<dbReference type="EMBL" id="JARKHS020031809">
    <property type="protein sequence ID" value="KAK8760863.1"/>
    <property type="molecule type" value="Genomic_DNA"/>
</dbReference>
<comment type="caution">
    <text evidence="1">The sequence shown here is derived from an EMBL/GenBank/DDBJ whole genome shotgun (WGS) entry which is preliminary data.</text>
</comment>
<gene>
    <name evidence="1" type="ORF">V5799_027872</name>
</gene>
<organism evidence="1 2">
    <name type="scientific">Amblyomma americanum</name>
    <name type="common">Lone star tick</name>
    <dbReference type="NCBI Taxonomy" id="6943"/>
    <lineage>
        <taxon>Eukaryota</taxon>
        <taxon>Metazoa</taxon>
        <taxon>Ecdysozoa</taxon>
        <taxon>Arthropoda</taxon>
        <taxon>Chelicerata</taxon>
        <taxon>Arachnida</taxon>
        <taxon>Acari</taxon>
        <taxon>Parasitiformes</taxon>
        <taxon>Ixodida</taxon>
        <taxon>Ixodoidea</taxon>
        <taxon>Ixodidae</taxon>
        <taxon>Amblyomminae</taxon>
        <taxon>Amblyomma</taxon>
    </lineage>
</organism>
<reference evidence="1 2" key="1">
    <citation type="journal article" date="2023" name="Arcadia Sci">
        <title>De novo assembly of a long-read Amblyomma americanum tick genome.</title>
        <authorList>
            <person name="Chou S."/>
            <person name="Poskanzer K.E."/>
            <person name="Rollins M."/>
            <person name="Thuy-Boun P.S."/>
        </authorList>
    </citation>
    <scope>NUCLEOTIDE SEQUENCE [LARGE SCALE GENOMIC DNA]</scope>
    <source>
        <strain evidence="1">F_SG_1</strain>
        <tissue evidence="1">Salivary glands</tissue>
    </source>
</reference>
<evidence type="ECO:0000313" key="2">
    <source>
        <dbReference type="Proteomes" id="UP001321473"/>
    </source>
</evidence>
<dbReference type="Proteomes" id="UP001321473">
    <property type="component" value="Unassembled WGS sequence"/>
</dbReference>
<name>A0AAQ4DEH3_AMBAM</name>
<sequence>MQFLRTSDTTVKFKNGTTRRCFVFSLSPYDKLVSAALQVANEAQKAAGASLFLVLLYVQMCGQPRRYHNVSDMYFAKEESMAGVYVYEDVEILQNKVYKVRRAMNTTTKNIGWAFFGLEYEGEDAGQCGHRYDRITAVKKALRAVRALRTVR</sequence>
<accession>A0AAQ4DEH3</accession>
<dbReference type="AlphaFoldDB" id="A0AAQ4DEH3"/>
<protein>
    <submittedName>
        <fullName evidence="1">Uncharacterized protein</fullName>
    </submittedName>
</protein>
<evidence type="ECO:0000313" key="1">
    <source>
        <dbReference type="EMBL" id="KAK8760863.1"/>
    </source>
</evidence>
<keyword evidence="2" id="KW-1185">Reference proteome</keyword>
<proteinExistence type="predicted"/>